<dbReference type="Gene3D" id="3.40.50.150">
    <property type="entry name" value="Vaccinia Virus protein VP39"/>
    <property type="match status" value="1"/>
</dbReference>
<evidence type="ECO:0000256" key="1">
    <source>
        <dbReference type="ARBA" id="ARBA00022603"/>
    </source>
</evidence>
<dbReference type="Proteomes" id="UP000759537">
    <property type="component" value="Unassembled WGS sequence"/>
</dbReference>
<dbReference type="Gene3D" id="1.10.10.10">
    <property type="entry name" value="Winged helix-like DNA-binding domain superfamily/Winged helix DNA-binding domain"/>
    <property type="match status" value="1"/>
</dbReference>
<dbReference type="GO" id="GO:0032259">
    <property type="term" value="P:methylation"/>
    <property type="evidence" value="ECO:0007669"/>
    <property type="project" value="UniProtKB-KW"/>
</dbReference>
<organism evidence="6 7">
    <name type="scientific">Russula ochroleuca</name>
    <dbReference type="NCBI Taxonomy" id="152965"/>
    <lineage>
        <taxon>Eukaryota</taxon>
        <taxon>Fungi</taxon>
        <taxon>Dikarya</taxon>
        <taxon>Basidiomycota</taxon>
        <taxon>Agaricomycotina</taxon>
        <taxon>Agaricomycetes</taxon>
        <taxon>Russulales</taxon>
        <taxon>Russulaceae</taxon>
        <taxon>Russula</taxon>
    </lineage>
</organism>
<name>A0A9P5JZ34_9AGAM</name>
<dbReference type="EMBL" id="WHVB01000022">
    <property type="protein sequence ID" value="KAF8471571.1"/>
    <property type="molecule type" value="Genomic_DNA"/>
</dbReference>
<dbReference type="InterPro" id="IPR001077">
    <property type="entry name" value="COMT_C"/>
</dbReference>
<dbReference type="InterPro" id="IPR029063">
    <property type="entry name" value="SAM-dependent_MTases_sf"/>
</dbReference>
<reference evidence="6" key="2">
    <citation type="journal article" date="2020" name="Nat. Commun.">
        <title>Large-scale genome sequencing of mycorrhizal fungi provides insights into the early evolution of symbiotic traits.</title>
        <authorList>
            <person name="Miyauchi S."/>
            <person name="Kiss E."/>
            <person name="Kuo A."/>
            <person name="Drula E."/>
            <person name="Kohler A."/>
            <person name="Sanchez-Garcia M."/>
            <person name="Morin E."/>
            <person name="Andreopoulos B."/>
            <person name="Barry K.W."/>
            <person name="Bonito G."/>
            <person name="Buee M."/>
            <person name="Carver A."/>
            <person name="Chen C."/>
            <person name="Cichocki N."/>
            <person name="Clum A."/>
            <person name="Culley D."/>
            <person name="Crous P.W."/>
            <person name="Fauchery L."/>
            <person name="Girlanda M."/>
            <person name="Hayes R.D."/>
            <person name="Keri Z."/>
            <person name="LaButti K."/>
            <person name="Lipzen A."/>
            <person name="Lombard V."/>
            <person name="Magnuson J."/>
            <person name="Maillard F."/>
            <person name="Murat C."/>
            <person name="Nolan M."/>
            <person name="Ohm R.A."/>
            <person name="Pangilinan J."/>
            <person name="Pereira M.F."/>
            <person name="Perotto S."/>
            <person name="Peter M."/>
            <person name="Pfister S."/>
            <person name="Riley R."/>
            <person name="Sitrit Y."/>
            <person name="Stielow J.B."/>
            <person name="Szollosi G."/>
            <person name="Zifcakova L."/>
            <person name="Stursova M."/>
            <person name="Spatafora J.W."/>
            <person name="Tedersoo L."/>
            <person name="Vaario L.M."/>
            <person name="Yamada A."/>
            <person name="Yan M."/>
            <person name="Wang P."/>
            <person name="Xu J."/>
            <person name="Bruns T."/>
            <person name="Baldrian P."/>
            <person name="Vilgalys R."/>
            <person name="Dunand C."/>
            <person name="Henrissat B."/>
            <person name="Grigoriev I.V."/>
            <person name="Hibbett D."/>
            <person name="Nagy L.G."/>
            <person name="Martin F.M."/>
        </authorList>
    </citation>
    <scope>NUCLEOTIDE SEQUENCE</scope>
    <source>
        <strain evidence="6">Prilba</strain>
    </source>
</reference>
<dbReference type="GO" id="GO:0046983">
    <property type="term" value="F:protein dimerization activity"/>
    <property type="evidence" value="ECO:0007669"/>
    <property type="project" value="InterPro"/>
</dbReference>
<protein>
    <submittedName>
        <fullName evidence="6">S-adenosyl-L-methionine-dependent methyltransferase</fullName>
    </submittedName>
</protein>
<dbReference type="Pfam" id="PF00891">
    <property type="entry name" value="Methyltransf_2"/>
    <property type="match status" value="1"/>
</dbReference>
<dbReference type="InterPro" id="IPR016461">
    <property type="entry name" value="COMT-like"/>
</dbReference>
<dbReference type="InterPro" id="IPR036388">
    <property type="entry name" value="WH-like_DNA-bd_sf"/>
</dbReference>
<gene>
    <name evidence="6" type="ORF">DFH94DRAFT_674187</name>
</gene>
<sequence length="502" mass="55115">MSLFVPPPLSSQSATPAQYAAGVPQDAIAELKALVNIIQSSIEQIEEVTTANSFTFPSPDSTFSPESEAPRMHPAIQSAGSLIASAAGQLITLVRPVPLTLLDITVQFHVSTAMRTAISAHVAEILRDAGPKGKQVLEIAQPTKVHPGKLARVLRVLATTHIFKEVSPDVFANNRLSSALDTGKSVEELLANPESKHIGTSGITSFIETVLDIGFKNSSYLTETLLDPEFAHAYEPNKAAFNKAYNVKEDLWSWFERPENRLYLVQFEAAMNGLKNASPANAILEGYDWERLPEGSLVVDVGGGVGAQSLTLAKHHPQLRFVIQDRESVLDDATDYWTMNMPDALESGRVKIQGQNFFDPQPARHDDDNSEDVSVFLLSRVLHDWADEYCVTILKHLRAAAGPKTQLLSVEQVMPSACDDPAAQKIPGAELPVPPQPLLRNMGHAALNVYTEDIMMMEFFNGQERTITHLRDLLDQAGWKLTAVHYDEPSVKRYQKAIAVPI</sequence>
<comment type="caution">
    <text evidence="6">The sequence shown here is derived from an EMBL/GenBank/DDBJ whole genome shotgun (WGS) entry which is preliminary data.</text>
</comment>
<proteinExistence type="predicted"/>
<dbReference type="PANTHER" id="PTHR43712:SF2">
    <property type="entry name" value="O-METHYLTRANSFERASE CICE"/>
    <property type="match status" value="1"/>
</dbReference>
<dbReference type="PANTHER" id="PTHR43712">
    <property type="entry name" value="PUTATIVE (AFU_ORTHOLOGUE AFUA_4G14580)-RELATED"/>
    <property type="match status" value="1"/>
</dbReference>
<evidence type="ECO:0000313" key="7">
    <source>
        <dbReference type="Proteomes" id="UP000759537"/>
    </source>
</evidence>
<dbReference type="OrthoDB" id="2410195at2759"/>
<dbReference type="Pfam" id="PF08100">
    <property type="entry name" value="Dimerisation"/>
    <property type="match status" value="1"/>
</dbReference>
<keyword evidence="1 6" id="KW-0489">Methyltransferase</keyword>
<dbReference type="InterPro" id="IPR036390">
    <property type="entry name" value="WH_DNA-bd_sf"/>
</dbReference>
<evidence type="ECO:0000259" key="4">
    <source>
        <dbReference type="Pfam" id="PF00891"/>
    </source>
</evidence>
<keyword evidence="3" id="KW-0949">S-adenosyl-L-methionine</keyword>
<dbReference type="SUPFAM" id="SSF46785">
    <property type="entry name" value="Winged helix' DNA-binding domain"/>
    <property type="match status" value="1"/>
</dbReference>
<accession>A0A9P5JZ34</accession>
<feature type="domain" description="O-methyltransferase C-terminal" evidence="4">
    <location>
        <begin position="237"/>
        <end position="425"/>
    </location>
</feature>
<feature type="domain" description="O-methyltransferase dimerisation" evidence="5">
    <location>
        <begin position="105"/>
        <end position="180"/>
    </location>
</feature>
<dbReference type="InterPro" id="IPR012967">
    <property type="entry name" value="COMT_dimerisation"/>
</dbReference>
<evidence type="ECO:0000256" key="3">
    <source>
        <dbReference type="ARBA" id="ARBA00022691"/>
    </source>
</evidence>
<dbReference type="PROSITE" id="PS51683">
    <property type="entry name" value="SAM_OMT_II"/>
    <property type="match status" value="1"/>
</dbReference>
<dbReference type="SUPFAM" id="SSF53335">
    <property type="entry name" value="S-adenosyl-L-methionine-dependent methyltransferases"/>
    <property type="match status" value="1"/>
</dbReference>
<dbReference type="GO" id="GO:0008171">
    <property type="term" value="F:O-methyltransferase activity"/>
    <property type="evidence" value="ECO:0007669"/>
    <property type="project" value="InterPro"/>
</dbReference>
<evidence type="ECO:0000256" key="2">
    <source>
        <dbReference type="ARBA" id="ARBA00022679"/>
    </source>
</evidence>
<dbReference type="AlphaFoldDB" id="A0A9P5JZ34"/>
<evidence type="ECO:0000313" key="6">
    <source>
        <dbReference type="EMBL" id="KAF8471571.1"/>
    </source>
</evidence>
<keyword evidence="7" id="KW-1185">Reference proteome</keyword>
<keyword evidence="2" id="KW-0808">Transferase</keyword>
<reference evidence="6" key="1">
    <citation type="submission" date="2019-10" db="EMBL/GenBank/DDBJ databases">
        <authorList>
            <consortium name="DOE Joint Genome Institute"/>
            <person name="Kuo A."/>
            <person name="Miyauchi S."/>
            <person name="Kiss E."/>
            <person name="Drula E."/>
            <person name="Kohler A."/>
            <person name="Sanchez-Garcia M."/>
            <person name="Andreopoulos B."/>
            <person name="Barry K.W."/>
            <person name="Bonito G."/>
            <person name="Buee M."/>
            <person name="Carver A."/>
            <person name="Chen C."/>
            <person name="Cichocki N."/>
            <person name="Clum A."/>
            <person name="Culley D."/>
            <person name="Crous P.W."/>
            <person name="Fauchery L."/>
            <person name="Girlanda M."/>
            <person name="Hayes R."/>
            <person name="Keri Z."/>
            <person name="LaButti K."/>
            <person name="Lipzen A."/>
            <person name="Lombard V."/>
            <person name="Magnuson J."/>
            <person name="Maillard F."/>
            <person name="Morin E."/>
            <person name="Murat C."/>
            <person name="Nolan M."/>
            <person name="Ohm R."/>
            <person name="Pangilinan J."/>
            <person name="Pereira M."/>
            <person name="Perotto S."/>
            <person name="Peter M."/>
            <person name="Riley R."/>
            <person name="Sitrit Y."/>
            <person name="Stielow B."/>
            <person name="Szollosi G."/>
            <person name="Zifcakova L."/>
            <person name="Stursova M."/>
            <person name="Spatafora J.W."/>
            <person name="Tedersoo L."/>
            <person name="Vaario L.-M."/>
            <person name="Yamada A."/>
            <person name="Yan M."/>
            <person name="Wang P."/>
            <person name="Xu J."/>
            <person name="Bruns T."/>
            <person name="Baldrian P."/>
            <person name="Vilgalys R."/>
            <person name="Henrissat B."/>
            <person name="Grigoriev I.V."/>
            <person name="Hibbett D."/>
            <person name="Nagy L.G."/>
            <person name="Martin F.M."/>
        </authorList>
    </citation>
    <scope>NUCLEOTIDE SEQUENCE</scope>
    <source>
        <strain evidence="6">Prilba</strain>
    </source>
</reference>
<evidence type="ECO:0000259" key="5">
    <source>
        <dbReference type="Pfam" id="PF08100"/>
    </source>
</evidence>